<dbReference type="CDD" id="cd18186">
    <property type="entry name" value="BTB_POZ_ZBTB_KLHL-like"/>
    <property type="match status" value="1"/>
</dbReference>
<dbReference type="Pfam" id="PF00651">
    <property type="entry name" value="BTB"/>
    <property type="match status" value="1"/>
</dbReference>
<dbReference type="AlphaFoldDB" id="G7K4T7"/>
<evidence type="ECO:0000313" key="4">
    <source>
        <dbReference type="EMBL" id="AET00857.1"/>
    </source>
</evidence>
<reference evidence="4 7" key="1">
    <citation type="journal article" date="2011" name="Nature">
        <title>The Medicago genome provides insight into the evolution of rhizobial symbioses.</title>
        <authorList>
            <person name="Young N.D."/>
            <person name="Debelle F."/>
            <person name="Oldroyd G.E."/>
            <person name="Geurts R."/>
            <person name="Cannon S.B."/>
            <person name="Udvardi M.K."/>
            <person name="Benedito V.A."/>
            <person name="Mayer K.F."/>
            <person name="Gouzy J."/>
            <person name="Schoof H."/>
            <person name="Van de Peer Y."/>
            <person name="Proost S."/>
            <person name="Cook D.R."/>
            <person name="Meyers B.C."/>
            <person name="Spannagl M."/>
            <person name="Cheung F."/>
            <person name="De Mita S."/>
            <person name="Krishnakumar V."/>
            <person name="Gundlach H."/>
            <person name="Zhou S."/>
            <person name="Mudge J."/>
            <person name="Bharti A.K."/>
            <person name="Murray J.D."/>
            <person name="Naoumkina M.A."/>
            <person name="Rosen B."/>
            <person name="Silverstein K.A."/>
            <person name="Tang H."/>
            <person name="Rombauts S."/>
            <person name="Zhao P.X."/>
            <person name="Zhou P."/>
            <person name="Barbe V."/>
            <person name="Bardou P."/>
            <person name="Bechner M."/>
            <person name="Bellec A."/>
            <person name="Berger A."/>
            <person name="Berges H."/>
            <person name="Bidwell S."/>
            <person name="Bisseling T."/>
            <person name="Choisne N."/>
            <person name="Couloux A."/>
            <person name="Denny R."/>
            <person name="Deshpande S."/>
            <person name="Dai X."/>
            <person name="Doyle J.J."/>
            <person name="Dudez A.M."/>
            <person name="Farmer A.D."/>
            <person name="Fouteau S."/>
            <person name="Franken C."/>
            <person name="Gibelin C."/>
            <person name="Gish J."/>
            <person name="Goldstein S."/>
            <person name="Gonzalez A.J."/>
            <person name="Green P.J."/>
            <person name="Hallab A."/>
            <person name="Hartog M."/>
            <person name="Hua A."/>
            <person name="Humphray S.J."/>
            <person name="Jeong D.H."/>
            <person name="Jing Y."/>
            <person name="Jocker A."/>
            <person name="Kenton S.M."/>
            <person name="Kim D.J."/>
            <person name="Klee K."/>
            <person name="Lai H."/>
            <person name="Lang C."/>
            <person name="Lin S."/>
            <person name="Macmil S.L."/>
            <person name="Magdelenat G."/>
            <person name="Matthews L."/>
            <person name="McCorrison J."/>
            <person name="Monaghan E.L."/>
            <person name="Mun J.H."/>
            <person name="Najar F.Z."/>
            <person name="Nicholson C."/>
            <person name="Noirot C."/>
            <person name="O'Bleness M."/>
            <person name="Paule C.R."/>
            <person name="Poulain J."/>
            <person name="Prion F."/>
            <person name="Qin B."/>
            <person name="Qu C."/>
            <person name="Retzel E.F."/>
            <person name="Riddle C."/>
            <person name="Sallet E."/>
            <person name="Samain S."/>
            <person name="Samson N."/>
            <person name="Sanders I."/>
            <person name="Saurat O."/>
            <person name="Scarpelli C."/>
            <person name="Schiex T."/>
            <person name="Segurens B."/>
            <person name="Severin A.J."/>
            <person name="Sherrier D.J."/>
            <person name="Shi R."/>
            <person name="Sims S."/>
            <person name="Singer S.R."/>
            <person name="Sinharoy S."/>
            <person name="Sterck L."/>
            <person name="Viollet A."/>
            <person name="Wang B.B."/>
            <person name="Wang K."/>
            <person name="Wang M."/>
            <person name="Wang X."/>
            <person name="Warfsmann J."/>
            <person name="Weissenbach J."/>
            <person name="White D.D."/>
            <person name="White J.D."/>
            <person name="Wiley G.B."/>
            <person name="Wincker P."/>
            <person name="Xing Y."/>
            <person name="Yang L."/>
            <person name="Yao Z."/>
            <person name="Ying F."/>
            <person name="Zhai J."/>
            <person name="Zhou L."/>
            <person name="Zuber A."/>
            <person name="Denarie J."/>
            <person name="Dixon R.A."/>
            <person name="May G.D."/>
            <person name="Schwartz D.C."/>
            <person name="Rogers J."/>
            <person name="Quetier F."/>
            <person name="Town C.D."/>
            <person name="Roe B.A."/>
        </authorList>
    </citation>
    <scope>NUCLEOTIDE SEQUENCE [LARGE SCALE GENOMIC DNA]</scope>
    <source>
        <strain evidence="4">A17</strain>
        <strain evidence="6 7">cv. Jemalong A17</strain>
    </source>
</reference>
<dbReference type="OrthoDB" id="6759240at2759"/>
<reference evidence="6" key="3">
    <citation type="submission" date="2015-04" db="UniProtKB">
        <authorList>
            <consortium name="EnsemblPlants"/>
        </authorList>
    </citation>
    <scope>IDENTIFICATION</scope>
    <source>
        <strain evidence="6">cv. Jemalong A17</strain>
    </source>
</reference>
<dbReference type="InterPro" id="IPR000210">
    <property type="entry name" value="BTB/POZ_dom"/>
</dbReference>
<keyword evidence="7" id="KW-1185">Reference proteome</keyword>
<dbReference type="SUPFAM" id="SSF54695">
    <property type="entry name" value="POZ domain"/>
    <property type="match status" value="1"/>
</dbReference>
<comment type="subcellular location">
    <subcellularLocation>
        <location evidence="1">Endomembrane system</location>
        <topology evidence="1">Peripheral membrane protein</topology>
    </subcellularLocation>
</comment>
<dbReference type="SMART" id="SM00225">
    <property type="entry name" value="BTB"/>
    <property type="match status" value="1"/>
</dbReference>
<proteinExistence type="predicted"/>
<dbReference type="eggNOG" id="KOG1987">
    <property type="taxonomic scope" value="Eukaryota"/>
</dbReference>
<feature type="domain" description="BTB" evidence="3">
    <location>
        <begin position="165"/>
        <end position="225"/>
    </location>
</feature>
<evidence type="ECO:0000256" key="1">
    <source>
        <dbReference type="ARBA" id="ARBA00004184"/>
    </source>
</evidence>
<gene>
    <name evidence="6" type="primary">11439899</name>
    <name evidence="4" type="ordered locus">MTR_5g096700</name>
    <name evidence="5" type="ORF">MtrunA17_Chr5g0447111</name>
</gene>
<dbReference type="PaxDb" id="3880-AET00857"/>
<comment type="pathway">
    <text evidence="2">Protein modification; protein ubiquitination.</text>
</comment>
<dbReference type="EnsemblPlants" id="AET00857">
    <property type="protein sequence ID" value="AET00857"/>
    <property type="gene ID" value="MTR_5g096700"/>
</dbReference>
<dbReference type="GO" id="GO:0012505">
    <property type="term" value="C:endomembrane system"/>
    <property type="evidence" value="ECO:0007669"/>
    <property type="project" value="UniProtKB-SubCell"/>
</dbReference>
<dbReference type="PROSITE" id="PS50097">
    <property type="entry name" value="BTB"/>
    <property type="match status" value="1"/>
</dbReference>
<dbReference type="ExpressionAtlas" id="G7K4T7">
    <property type="expression patterns" value="differential"/>
</dbReference>
<dbReference type="HOGENOM" id="CLU_061287_0_0_1"/>
<sequence>MNDYAYAYKVETMNRLVQWKIHNLSTCTYIKADPFKIAMWNWHLSVEKNCGLRIELYPEMSKTIAHNPPIASFIVRILSYAGNSKILTQSEIKDKPLSNKDSFVWEIGVPLPGKFIIDIEFLDLKTTCPKGGEAGSIWPSGFMQQRQNAAALESLGRMIREDIYTDITINVNSEGNIRAHRAVLSSQSSVFRSMFSHNVKETDLSTINITDMSIQSFQTFINFLYGNVNDEEFLMHRLDLLHAADKYDIYELREACQKSLQEDIDPKNVLERLQIASLYQLTTLKFSCMQYLVKFGKIYDIQGDLSSFLQTADRDLICEVFNEILDAWKK</sequence>
<dbReference type="KEGG" id="mtr:11439899"/>
<dbReference type="PANTHER" id="PTHR46672">
    <property type="entry name" value="OS08G0495500 PROTEIN-RELATED"/>
    <property type="match status" value="1"/>
</dbReference>
<dbReference type="PANTHER" id="PTHR46672:SF4">
    <property type="entry name" value="OS08G0495500 PROTEIN"/>
    <property type="match status" value="1"/>
</dbReference>
<dbReference type="OMA" id="DEEFLMH"/>
<evidence type="ECO:0000313" key="6">
    <source>
        <dbReference type="EnsemblPlants" id="AET00857"/>
    </source>
</evidence>
<dbReference type="InterPro" id="IPR044714">
    <property type="entry name" value="AtSIBP1-like"/>
</dbReference>
<evidence type="ECO:0000313" key="7">
    <source>
        <dbReference type="Proteomes" id="UP000002051"/>
    </source>
</evidence>
<evidence type="ECO:0000313" key="5">
    <source>
        <dbReference type="EMBL" id="RHN58066.1"/>
    </source>
</evidence>
<evidence type="ECO:0000256" key="2">
    <source>
        <dbReference type="ARBA" id="ARBA00004906"/>
    </source>
</evidence>
<protein>
    <submittedName>
        <fullName evidence="4">BTB/POZ domain plant protein</fullName>
    </submittedName>
    <submittedName>
        <fullName evidence="5">Putative chromatin remodeling &amp; transcription regulator BTB-POZ family</fullName>
    </submittedName>
</protein>
<name>G7K4T7_MEDTR</name>
<dbReference type="STRING" id="3880.G7K4T7"/>
<reference evidence="4 7" key="2">
    <citation type="journal article" date="2014" name="BMC Genomics">
        <title>An improved genome release (version Mt4.0) for the model legume Medicago truncatula.</title>
        <authorList>
            <person name="Tang H."/>
            <person name="Krishnakumar V."/>
            <person name="Bidwell S."/>
            <person name="Rosen B."/>
            <person name="Chan A."/>
            <person name="Zhou S."/>
            <person name="Gentzbittel L."/>
            <person name="Childs K.L."/>
            <person name="Yandell M."/>
            <person name="Gundlach H."/>
            <person name="Mayer K.F."/>
            <person name="Schwartz D.C."/>
            <person name="Town C.D."/>
        </authorList>
    </citation>
    <scope>GENOME REANNOTATION</scope>
    <source>
        <strain evidence="6 7">cv. Jemalong A17</strain>
    </source>
</reference>
<dbReference type="Gene3D" id="3.30.710.10">
    <property type="entry name" value="Potassium Channel Kv1.1, Chain A"/>
    <property type="match status" value="1"/>
</dbReference>
<accession>G7K4T7</accession>
<dbReference type="InterPro" id="IPR011333">
    <property type="entry name" value="SKP1/BTB/POZ_sf"/>
</dbReference>
<evidence type="ECO:0000259" key="3">
    <source>
        <dbReference type="PROSITE" id="PS50097"/>
    </source>
</evidence>
<organism evidence="4 7">
    <name type="scientific">Medicago truncatula</name>
    <name type="common">Barrel medic</name>
    <name type="synonym">Medicago tribuloides</name>
    <dbReference type="NCBI Taxonomy" id="3880"/>
    <lineage>
        <taxon>Eukaryota</taxon>
        <taxon>Viridiplantae</taxon>
        <taxon>Streptophyta</taxon>
        <taxon>Embryophyta</taxon>
        <taxon>Tracheophyta</taxon>
        <taxon>Spermatophyta</taxon>
        <taxon>Magnoliopsida</taxon>
        <taxon>eudicotyledons</taxon>
        <taxon>Gunneridae</taxon>
        <taxon>Pentapetalae</taxon>
        <taxon>rosids</taxon>
        <taxon>fabids</taxon>
        <taxon>Fabales</taxon>
        <taxon>Fabaceae</taxon>
        <taxon>Papilionoideae</taxon>
        <taxon>50 kb inversion clade</taxon>
        <taxon>NPAAA clade</taxon>
        <taxon>Hologalegina</taxon>
        <taxon>IRL clade</taxon>
        <taxon>Trifolieae</taxon>
        <taxon>Medicago</taxon>
    </lineage>
</organism>
<dbReference type="Proteomes" id="UP000265566">
    <property type="component" value="Chromosome 5"/>
</dbReference>
<dbReference type="EMBL" id="CM001221">
    <property type="protein sequence ID" value="AET00857.1"/>
    <property type="molecule type" value="Genomic_DNA"/>
</dbReference>
<reference evidence="5" key="4">
    <citation type="journal article" date="2018" name="Nat. Plants">
        <title>Whole-genome landscape of Medicago truncatula symbiotic genes.</title>
        <authorList>
            <person name="Pecrix Y."/>
            <person name="Gamas P."/>
            <person name="Carrere S."/>
        </authorList>
    </citation>
    <scope>NUCLEOTIDE SEQUENCE</scope>
    <source>
        <tissue evidence="5">Leaves</tissue>
    </source>
</reference>
<dbReference type="EMBL" id="PSQE01000005">
    <property type="protein sequence ID" value="RHN58066.1"/>
    <property type="molecule type" value="Genomic_DNA"/>
</dbReference>
<dbReference type="Proteomes" id="UP000002051">
    <property type="component" value="Chromosome 5"/>
</dbReference>
<dbReference type="Gramene" id="rna33672">
    <property type="protein sequence ID" value="RHN58066.1"/>
    <property type="gene ID" value="gene33672"/>
</dbReference>